<dbReference type="PANTHER" id="PTHR15048">
    <property type="entry name" value="STARCH-BINDING DOMAIN-CONTAINING PROTEIN 1"/>
    <property type="match status" value="1"/>
</dbReference>
<dbReference type="PROSITE" id="PS51166">
    <property type="entry name" value="CBM20"/>
    <property type="match status" value="2"/>
</dbReference>
<dbReference type="GO" id="GO:0016020">
    <property type="term" value="C:membrane"/>
    <property type="evidence" value="ECO:0007669"/>
    <property type="project" value="TreeGrafter"/>
</dbReference>
<organism evidence="3 4">
    <name type="scientific">Papaver atlanticum</name>
    <dbReference type="NCBI Taxonomy" id="357466"/>
    <lineage>
        <taxon>Eukaryota</taxon>
        <taxon>Viridiplantae</taxon>
        <taxon>Streptophyta</taxon>
        <taxon>Embryophyta</taxon>
        <taxon>Tracheophyta</taxon>
        <taxon>Spermatophyta</taxon>
        <taxon>Magnoliopsida</taxon>
        <taxon>Ranunculales</taxon>
        <taxon>Papaveraceae</taxon>
        <taxon>Papaveroideae</taxon>
        <taxon>Papaver</taxon>
    </lineage>
</organism>
<comment type="caution">
    <text evidence="3">The sequence shown here is derived from an EMBL/GenBank/DDBJ whole genome shotgun (WGS) entry which is preliminary data.</text>
</comment>
<gene>
    <name evidence="3" type="ORF">MKW98_028862</name>
</gene>
<feature type="domain" description="CBM20" evidence="2">
    <location>
        <begin position="199"/>
        <end position="316"/>
    </location>
</feature>
<dbReference type="SMART" id="SM01065">
    <property type="entry name" value="CBM_2"/>
    <property type="match status" value="2"/>
</dbReference>
<proteinExistence type="predicted"/>
<feature type="domain" description="CBM20" evidence="2">
    <location>
        <begin position="77"/>
        <end position="184"/>
    </location>
</feature>
<name>A0AAD4S396_9MAGN</name>
<evidence type="ECO:0000259" key="2">
    <source>
        <dbReference type="PROSITE" id="PS51166"/>
    </source>
</evidence>
<feature type="region of interest" description="Disordered" evidence="1">
    <location>
        <begin position="314"/>
        <end position="347"/>
    </location>
</feature>
<protein>
    <recommendedName>
        <fullName evidence="2">CBM20 domain-containing protein</fullName>
    </recommendedName>
</protein>
<dbReference type="PANTHER" id="PTHR15048:SF0">
    <property type="entry name" value="STARCH-BINDING DOMAIN-CONTAINING PROTEIN 1"/>
    <property type="match status" value="1"/>
</dbReference>
<keyword evidence="4" id="KW-1185">Reference proteome</keyword>
<evidence type="ECO:0000313" key="3">
    <source>
        <dbReference type="EMBL" id="KAI3857598.1"/>
    </source>
</evidence>
<dbReference type="InterPro" id="IPR002044">
    <property type="entry name" value="CBM20"/>
</dbReference>
<feature type="compositionally biased region" description="Basic and acidic residues" evidence="1">
    <location>
        <begin position="332"/>
        <end position="347"/>
    </location>
</feature>
<dbReference type="InterPro" id="IPR013783">
    <property type="entry name" value="Ig-like_fold"/>
</dbReference>
<dbReference type="Gene3D" id="2.60.40.10">
    <property type="entry name" value="Immunoglobulins"/>
    <property type="match status" value="2"/>
</dbReference>
<dbReference type="EMBL" id="JAJJMB010014829">
    <property type="protein sequence ID" value="KAI3857598.1"/>
    <property type="molecule type" value="Genomic_DNA"/>
</dbReference>
<dbReference type="AlphaFoldDB" id="A0AAD4S396"/>
<dbReference type="GO" id="GO:2001070">
    <property type="term" value="F:starch binding"/>
    <property type="evidence" value="ECO:0007669"/>
    <property type="project" value="InterPro"/>
</dbReference>
<feature type="compositionally biased region" description="Acidic residues" evidence="1">
    <location>
        <begin position="316"/>
        <end position="325"/>
    </location>
</feature>
<sequence>METLLSFNSSSHPLLLQSSKNKAFYPFRPSSSSSLLPSTKKHEFVSFYQKRDYSNVDVSHSISLQLKTAIGSVSCKSSASDQSSFHPQSKNNAGNTKIPSQETQFLVVGDDPILGVWNPLSGIPLKWSQGHIWTAEIDVPVNKTIQFMFLLKDQTGEFVWQPGPRRVFQTGETSKMIVLESWDFEEEPLANPNTLEDVTAQSKTVKVKFQLPSRCLVGQEFFLIGDDPILGGWDPSGAIPLKWSKRNNGDLWTSAALDLPIGKTVQFRFMLKDQTTGEVILWQPRPSTFFRPWEIDADQTFMVCGDFVNVIKTKDSEEESTEEPEFPTRPNLFKDAKYDPTKDFGKF</sequence>
<dbReference type="CDD" id="cd05467">
    <property type="entry name" value="CBM20"/>
    <property type="match status" value="2"/>
</dbReference>
<dbReference type="SUPFAM" id="SSF49452">
    <property type="entry name" value="Starch-binding domain-like"/>
    <property type="match status" value="2"/>
</dbReference>
<evidence type="ECO:0000313" key="4">
    <source>
        <dbReference type="Proteomes" id="UP001202328"/>
    </source>
</evidence>
<dbReference type="InterPro" id="IPR013784">
    <property type="entry name" value="Carb-bd-like_fold"/>
</dbReference>
<accession>A0AAD4S396</accession>
<reference evidence="3" key="1">
    <citation type="submission" date="2022-04" db="EMBL/GenBank/DDBJ databases">
        <title>A functionally conserved STORR gene fusion in Papaver species that diverged 16.8 million years ago.</title>
        <authorList>
            <person name="Catania T."/>
        </authorList>
    </citation>
    <scope>NUCLEOTIDE SEQUENCE</scope>
    <source>
        <strain evidence="3">S-188037</strain>
    </source>
</reference>
<dbReference type="Proteomes" id="UP001202328">
    <property type="component" value="Unassembled WGS sequence"/>
</dbReference>
<evidence type="ECO:0000256" key="1">
    <source>
        <dbReference type="SAM" id="MobiDB-lite"/>
    </source>
</evidence>
<dbReference type="Pfam" id="PF00686">
    <property type="entry name" value="CBM_20"/>
    <property type="match status" value="2"/>
</dbReference>